<dbReference type="EC" id="2.4.-.-" evidence="1"/>
<accession>A0ACD5H271</accession>
<sequence>MLAFIIPLKSRQVSDSWIGVSQLFERCLKSVCQQSGAEFRVIVVCNERPAISFHHPAVSYLEVDFLPTDLSFPAKGLDKGRRIVEGLVAARDFSPTHIAIVDADDCVSKRLAGFVKQHPESEGWFFDRGYLYKARSPSIYLRRKAFHKRCGTSHILRYSLLKFPQEGAENRLELNQFYNEHQHISTRLEQRGITLQSLPFIGAICIVENGENIYQKSFQQLHHVKLDPISRLKDWRNFRRLTPEICQEFGLYRLEKISAGV</sequence>
<protein>
    <submittedName>
        <fullName evidence="1">Glycosyltransferase family A protein</fullName>
        <ecNumber evidence="1">2.4.-.-</ecNumber>
    </submittedName>
</protein>
<name>A0ACD5H271_9CYAN</name>
<evidence type="ECO:0000313" key="2">
    <source>
        <dbReference type="Proteomes" id="UP000095472"/>
    </source>
</evidence>
<dbReference type="Proteomes" id="UP000095472">
    <property type="component" value="Chromosome"/>
</dbReference>
<keyword evidence="1" id="KW-0328">Glycosyltransferase</keyword>
<organism evidence="1 2">
    <name type="scientific">Desertifilum tharense IPPAS B-1220</name>
    <dbReference type="NCBI Taxonomy" id="1781255"/>
    <lineage>
        <taxon>Bacteria</taxon>
        <taxon>Bacillati</taxon>
        <taxon>Cyanobacteriota</taxon>
        <taxon>Cyanophyceae</taxon>
        <taxon>Desertifilales</taxon>
        <taxon>Desertifilaceae</taxon>
        <taxon>Desertifilum</taxon>
    </lineage>
</organism>
<proteinExistence type="predicted"/>
<reference evidence="1 2" key="1">
    <citation type="journal article" date="2016" name="Genome Announc.">
        <title>Draft Genome Sequence of the Thermotolerant Cyanobacterium Desertifilum sp. IPPAS B-1220.</title>
        <authorList>
            <person name="Mironov K.S."/>
            <person name="Sinetova M.A."/>
            <person name="Bolatkhan K."/>
            <person name="Zayadan B.K."/>
            <person name="Ustinova V.V."/>
            <person name="Kupriyanova E.V."/>
            <person name="Skrypnik A.N."/>
            <person name="Gogoleva N.E."/>
            <person name="Gogolev Y.V."/>
            <person name="Los D.A."/>
        </authorList>
    </citation>
    <scope>NUCLEOTIDE SEQUENCE [LARGE SCALE GENOMIC DNA]</scope>
    <source>
        <strain evidence="1 2">IPPAS B-1220</strain>
    </source>
</reference>
<dbReference type="EMBL" id="CP182909">
    <property type="protein sequence ID" value="XPM66975.1"/>
    <property type="molecule type" value="Genomic_DNA"/>
</dbReference>
<keyword evidence="1" id="KW-0808">Transferase</keyword>
<keyword evidence="2" id="KW-1185">Reference proteome</keyword>
<gene>
    <name evidence="1" type="ORF">BH720_018555</name>
</gene>
<evidence type="ECO:0000313" key="1">
    <source>
        <dbReference type="EMBL" id="XPM66975.1"/>
    </source>
</evidence>